<feature type="domain" description="Lactate/malate dehydrogenase N-terminal" evidence="12">
    <location>
        <begin position="7"/>
        <end position="97"/>
    </location>
</feature>
<feature type="binding site" evidence="9">
    <location>
        <position position="33"/>
    </location>
    <ligand>
        <name>substrate</name>
    </ligand>
</feature>
<keyword evidence="6 10" id="KW-0520">NAD</keyword>
<keyword evidence="5 11" id="KW-0560">Oxidoreductase</keyword>
<evidence type="ECO:0000256" key="7">
    <source>
        <dbReference type="ARBA" id="ARBA00048313"/>
    </source>
</evidence>
<evidence type="ECO:0000256" key="4">
    <source>
        <dbReference type="ARBA" id="ARBA00022532"/>
    </source>
</evidence>
<evidence type="ECO:0000256" key="9">
    <source>
        <dbReference type="PIRSR" id="PIRSR000102-2"/>
    </source>
</evidence>
<feature type="binding site" evidence="10">
    <location>
        <begin position="69"/>
        <end position="71"/>
    </location>
    <ligand>
        <name>NAD(+)</name>
        <dbReference type="ChEBI" id="CHEBI:57540"/>
    </ligand>
</feature>
<dbReference type="GO" id="GO:0030060">
    <property type="term" value="F:L-malate dehydrogenase (NAD+) activity"/>
    <property type="evidence" value="ECO:0007669"/>
    <property type="project" value="UniProtKB-EC"/>
</dbReference>
<evidence type="ECO:0000259" key="13">
    <source>
        <dbReference type="Pfam" id="PF02866"/>
    </source>
</evidence>
<dbReference type="InterPro" id="IPR001557">
    <property type="entry name" value="L-lactate/malate_DH"/>
</dbReference>
<evidence type="ECO:0000256" key="3">
    <source>
        <dbReference type="ARBA" id="ARBA00012995"/>
    </source>
</evidence>
<dbReference type="GO" id="GO:0019752">
    <property type="term" value="P:carboxylic acid metabolic process"/>
    <property type="evidence" value="ECO:0007669"/>
    <property type="project" value="InterPro"/>
</dbReference>
<evidence type="ECO:0000256" key="10">
    <source>
        <dbReference type="PIRSR" id="PIRSR000102-3"/>
    </source>
</evidence>
<dbReference type="PANTHER" id="PTHR11540">
    <property type="entry name" value="MALATE AND LACTATE DEHYDROGENASE"/>
    <property type="match status" value="1"/>
</dbReference>
<dbReference type="Gene3D" id="3.40.50.720">
    <property type="entry name" value="NAD(P)-binding Rossmann-like Domain"/>
    <property type="match status" value="1"/>
</dbReference>
<dbReference type="AlphaFoldDB" id="S9UP37"/>
<feature type="binding site" evidence="9">
    <location>
        <position position="39"/>
    </location>
    <ligand>
        <name>substrate</name>
    </ligand>
</feature>
<dbReference type="Proteomes" id="UP000015354">
    <property type="component" value="Unassembled WGS sequence"/>
</dbReference>
<dbReference type="InterPro" id="IPR001236">
    <property type="entry name" value="Lactate/malate_DH_N"/>
</dbReference>
<feature type="binding site" evidence="10">
    <location>
        <position position="46"/>
    </location>
    <ligand>
        <name>NAD(+)</name>
        <dbReference type="ChEBI" id="CHEBI:57540"/>
    </ligand>
</feature>
<evidence type="ECO:0000256" key="8">
    <source>
        <dbReference type="PIRSR" id="PIRSR000102-1"/>
    </source>
</evidence>
<sequence>MPVPVRVRGFGPRDLDKALKGADLVLIPAGLSRKPGMTRDDLFNTNALTVEELTLGVAQYAPNAIIGLITNPLNSMISVAAETLRRKGVFDPRKLLGVTALDVIRARTFLSNMVGINASELRVPLIGGHSGQTIVPLFSQSGIALSAQQIEFLTHRVRRGGDDVVRAKAGAGSASLTMAYASAKWSASVLRALKGDRGMVECSLVKSPLMEPKVEFFASLIALGTEGVERVLPLPPLSPYEEEQLDRCLPDLEMNIRKGVEFVASRQQQ</sequence>
<dbReference type="Pfam" id="PF02866">
    <property type="entry name" value="Ldh_1_C"/>
    <property type="match status" value="1"/>
</dbReference>
<dbReference type="InterPro" id="IPR015955">
    <property type="entry name" value="Lactate_DH/Glyco_Ohase_4_C"/>
</dbReference>
<accession>S9UP37</accession>
<evidence type="ECO:0000256" key="1">
    <source>
        <dbReference type="ARBA" id="ARBA00008824"/>
    </source>
</evidence>
<evidence type="ECO:0000259" key="12">
    <source>
        <dbReference type="Pfam" id="PF00056"/>
    </source>
</evidence>
<comment type="subunit">
    <text evidence="2">Homodimer.</text>
</comment>
<evidence type="ECO:0000256" key="2">
    <source>
        <dbReference type="ARBA" id="ARBA00011738"/>
    </source>
</evidence>
<dbReference type="InterPro" id="IPR022383">
    <property type="entry name" value="Lactate/malate_DH_C"/>
</dbReference>
<evidence type="ECO:0000256" key="5">
    <source>
        <dbReference type="ARBA" id="ARBA00023002"/>
    </source>
</evidence>
<dbReference type="PIRSF" id="PIRSF000102">
    <property type="entry name" value="Lac_mal_DH"/>
    <property type="match status" value="1"/>
</dbReference>
<feature type="binding site" evidence="9">
    <location>
        <position position="105"/>
    </location>
    <ligand>
        <name>substrate</name>
    </ligand>
</feature>
<dbReference type="EC" id="1.1.1.37" evidence="3"/>
<gene>
    <name evidence="14" type="ORF">STCU_03945</name>
</gene>
<evidence type="ECO:0000313" key="15">
    <source>
        <dbReference type="Proteomes" id="UP000015354"/>
    </source>
</evidence>
<dbReference type="Gene3D" id="3.90.110.10">
    <property type="entry name" value="Lactate dehydrogenase/glycoside hydrolase, family 4, C-terminal"/>
    <property type="match status" value="1"/>
</dbReference>
<dbReference type="InterPro" id="IPR036291">
    <property type="entry name" value="NAD(P)-bd_dom_sf"/>
</dbReference>
<comment type="similarity">
    <text evidence="1">Belongs to the LDH/MDH superfamily. MDH type 1 family.</text>
</comment>
<feature type="domain" description="Lactate/malate dehydrogenase C-terminal" evidence="13">
    <location>
        <begin position="99"/>
        <end position="263"/>
    </location>
</feature>
<organism evidence="14 15">
    <name type="scientific">Strigomonas culicis</name>
    <dbReference type="NCBI Taxonomy" id="28005"/>
    <lineage>
        <taxon>Eukaryota</taxon>
        <taxon>Discoba</taxon>
        <taxon>Euglenozoa</taxon>
        <taxon>Kinetoplastea</taxon>
        <taxon>Metakinetoplastina</taxon>
        <taxon>Trypanosomatida</taxon>
        <taxon>Trypanosomatidae</taxon>
        <taxon>Strigomonadinae</taxon>
        <taxon>Strigomonas</taxon>
    </lineage>
</organism>
<dbReference type="FunFam" id="3.90.110.10:FF:000001">
    <property type="entry name" value="Malate dehydrogenase"/>
    <property type="match status" value="1"/>
</dbReference>
<dbReference type="NCBIfam" id="TIGR01772">
    <property type="entry name" value="MDH_euk_gproteo"/>
    <property type="match status" value="1"/>
</dbReference>
<dbReference type="InterPro" id="IPR010097">
    <property type="entry name" value="Malate_DH_type1"/>
</dbReference>
<dbReference type="OrthoDB" id="4069699at2759"/>
<reference evidence="14 15" key="1">
    <citation type="journal article" date="2013" name="PLoS ONE">
        <title>Predicting the Proteins of Angomonas deanei, Strigomonas culicis and Their Respective Endosymbionts Reveals New Aspects of the Trypanosomatidae Family.</title>
        <authorList>
            <person name="Motta M.C."/>
            <person name="Martins A.C."/>
            <person name="de Souza S.S."/>
            <person name="Catta-Preta C.M."/>
            <person name="Silva R."/>
            <person name="Klein C.C."/>
            <person name="de Almeida L.G."/>
            <person name="de Lima Cunha O."/>
            <person name="Ciapina L.P."/>
            <person name="Brocchi M."/>
            <person name="Colabardini A.C."/>
            <person name="de Araujo Lima B."/>
            <person name="Machado C.R."/>
            <person name="de Almeida Soares C.M."/>
            <person name="Probst C.M."/>
            <person name="de Menezes C.B."/>
            <person name="Thompson C.E."/>
            <person name="Bartholomeu D.C."/>
            <person name="Gradia D.F."/>
            <person name="Pavoni D.P."/>
            <person name="Grisard E.C."/>
            <person name="Fantinatti-Garboggini F."/>
            <person name="Marchini F.K."/>
            <person name="Rodrigues-Luiz G.F."/>
            <person name="Wagner G."/>
            <person name="Goldman G.H."/>
            <person name="Fietto J.L."/>
            <person name="Elias M.C."/>
            <person name="Goldman M.H."/>
            <person name="Sagot M.F."/>
            <person name="Pereira M."/>
            <person name="Stoco P.H."/>
            <person name="de Mendonca-Neto R.P."/>
            <person name="Teixeira S.M."/>
            <person name="Maciel T.E."/>
            <person name="de Oliveira Mendes T.A."/>
            <person name="Urmenyi T.P."/>
            <person name="de Souza W."/>
            <person name="Schenkman S."/>
            <person name="de Vasconcelos A.T."/>
        </authorList>
    </citation>
    <scope>NUCLEOTIDE SEQUENCE [LARGE SCALE GENOMIC DNA]</scope>
</reference>
<keyword evidence="15" id="KW-1185">Reference proteome</keyword>
<evidence type="ECO:0000256" key="6">
    <source>
        <dbReference type="ARBA" id="ARBA00023027"/>
    </source>
</evidence>
<evidence type="ECO:0000256" key="11">
    <source>
        <dbReference type="RuleBase" id="RU003369"/>
    </source>
</evidence>
<dbReference type="Pfam" id="PF00056">
    <property type="entry name" value="Ldh_1_N"/>
    <property type="match status" value="1"/>
</dbReference>
<feature type="binding site" evidence="9">
    <location>
        <position position="71"/>
    </location>
    <ligand>
        <name>substrate</name>
    </ligand>
</feature>
<keyword evidence="4" id="KW-0816">Tricarboxylic acid cycle</keyword>
<dbReference type="SUPFAM" id="SSF51735">
    <property type="entry name" value="NAD(P)-binding Rossmann-fold domains"/>
    <property type="match status" value="1"/>
</dbReference>
<dbReference type="GO" id="GO:0005737">
    <property type="term" value="C:cytoplasm"/>
    <property type="evidence" value="ECO:0007669"/>
    <property type="project" value="TreeGrafter"/>
</dbReference>
<dbReference type="SUPFAM" id="SSF56327">
    <property type="entry name" value="LDH C-terminal domain-like"/>
    <property type="match status" value="1"/>
</dbReference>
<dbReference type="EMBL" id="ATMH01003945">
    <property type="protein sequence ID" value="EPY30683.1"/>
    <property type="molecule type" value="Genomic_DNA"/>
</dbReference>
<comment type="caution">
    <text evidence="14">The sequence shown here is derived from an EMBL/GenBank/DDBJ whole genome shotgun (WGS) entry which is preliminary data.</text>
</comment>
<comment type="catalytic activity">
    <reaction evidence="7">
        <text>(S)-malate + NAD(+) = oxaloacetate + NADH + H(+)</text>
        <dbReference type="Rhea" id="RHEA:21432"/>
        <dbReference type="ChEBI" id="CHEBI:15378"/>
        <dbReference type="ChEBI" id="CHEBI:15589"/>
        <dbReference type="ChEBI" id="CHEBI:16452"/>
        <dbReference type="ChEBI" id="CHEBI:57540"/>
        <dbReference type="ChEBI" id="CHEBI:57945"/>
        <dbReference type="EC" id="1.1.1.37"/>
    </reaction>
</comment>
<dbReference type="GO" id="GO:0006099">
    <property type="term" value="P:tricarboxylic acid cycle"/>
    <property type="evidence" value="ECO:0007669"/>
    <property type="project" value="UniProtKB-KW"/>
</dbReference>
<feature type="active site" description="Proton acceptor" evidence="8">
    <location>
        <position position="129"/>
    </location>
</feature>
<dbReference type="PANTHER" id="PTHR11540:SF16">
    <property type="entry name" value="MALATE DEHYDROGENASE, MITOCHONDRIAL"/>
    <property type="match status" value="1"/>
</dbReference>
<feature type="binding site" evidence="10">
    <location>
        <position position="178"/>
    </location>
    <ligand>
        <name>NAD(+)</name>
        <dbReference type="ChEBI" id="CHEBI:57540"/>
    </ligand>
</feature>
<name>S9UP37_9TRYP</name>
<protein>
    <recommendedName>
        <fullName evidence="3">malate dehydrogenase</fullName>
        <ecNumber evidence="3">1.1.1.37</ecNumber>
    </recommendedName>
</protein>
<evidence type="ECO:0000313" key="14">
    <source>
        <dbReference type="EMBL" id="EPY30683.1"/>
    </source>
</evidence>
<proteinExistence type="inferred from homology"/>